<keyword evidence="1" id="KW-0233">DNA recombination</keyword>
<dbReference type="AlphaFoldDB" id="A0A126V4L6"/>
<evidence type="ECO:0000313" key="3">
    <source>
        <dbReference type="Proteomes" id="UP000070371"/>
    </source>
</evidence>
<dbReference type="GO" id="GO:0015074">
    <property type="term" value="P:DNA integration"/>
    <property type="evidence" value="ECO:0007669"/>
    <property type="project" value="InterPro"/>
</dbReference>
<evidence type="ECO:0000256" key="1">
    <source>
        <dbReference type="ARBA" id="ARBA00023172"/>
    </source>
</evidence>
<dbReference type="KEGG" id="hat:RC74_17520"/>
<dbReference type="Gene3D" id="1.10.443.10">
    <property type="entry name" value="Intergrase catalytic core"/>
    <property type="match status" value="1"/>
</dbReference>
<evidence type="ECO:0008006" key="4">
    <source>
        <dbReference type="Google" id="ProtNLM"/>
    </source>
</evidence>
<protein>
    <recommendedName>
        <fullName evidence="4">Tyr recombinase domain-containing protein</fullName>
    </recommendedName>
</protein>
<dbReference type="Proteomes" id="UP000070371">
    <property type="component" value="Chromosome"/>
</dbReference>
<dbReference type="STRING" id="1579316.RC74_17520"/>
<keyword evidence="3" id="KW-1185">Reference proteome</keyword>
<dbReference type="GO" id="GO:0006310">
    <property type="term" value="P:DNA recombination"/>
    <property type="evidence" value="ECO:0007669"/>
    <property type="project" value="UniProtKB-KW"/>
</dbReference>
<dbReference type="EMBL" id="CP014327">
    <property type="protein sequence ID" value="AML52816.1"/>
    <property type="molecule type" value="Genomic_DNA"/>
</dbReference>
<evidence type="ECO:0000313" key="2">
    <source>
        <dbReference type="EMBL" id="AML52816.1"/>
    </source>
</evidence>
<organism evidence="2 3">
    <name type="scientific">Falsihalocynthiibacter arcticus</name>
    <dbReference type="NCBI Taxonomy" id="1579316"/>
    <lineage>
        <taxon>Bacteria</taxon>
        <taxon>Pseudomonadati</taxon>
        <taxon>Pseudomonadota</taxon>
        <taxon>Alphaproteobacteria</taxon>
        <taxon>Rhodobacterales</taxon>
        <taxon>Roseobacteraceae</taxon>
        <taxon>Falsihalocynthiibacter</taxon>
    </lineage>
</organism>
<name>A0A126V4L6_9RHOB</name>
<reference evidence="2 3" key="1">
    <citation type="submission" date="2016-02" db="EMBL/GenBank/DDBJ databases">
        <title>Complete genome sequence of Halocynthiibacter arcticus PAMC 20958t from arctic marine sediment.</title>
        <authorList>
            <person name="Lee Y.M."/>
            <person name="Baek K."/>
            <person name="Lee H.K."/>
            <person name="Shin S.C."/>
        </authorList>
    </citation>
    <scope>NUCLEOTIDE SEQUENCE [LARGE SCALE GENOMIC DNA]</scope>
    <source>
        <strain evidence="2">PAMC 20958</strain>
    </source>
</reference>
<sequence length="444" mass="50409">MLYRLEQGFTTPQDRRVLRRAQKFLKKFSFIAEFADLLPKEPICVFPTSRQYDALPAHIDAVLVEMAHIAGSERDLVAGKDSETIKDVTRAHYLSALRHHIRLLTQCPAEPAQGYDNPVEDLMTVNDVAGLFSIDHLKATIRQTQAVEHLQGTIRQVSAYDYYSEILVVLSRNGIDTAEIYKTFKSSIFLRQGKDLGRGMTEASKVWCASLMNTPDRERRFTNMHRILMAQAEKIFSHAADEGRPLLSKERTQIRKLGVCAATSAIEWAGRPIRLSNVLELRLRGSRRNFFTPTKAQPDYAFHLFADETKAGKSGERTALRKELYGPQVLAWYLRKVRPLFEHADDNLYLFPAVTTPGKRLGNGLFDTWFQSAASSAGLPMSFHRWRHGYATLLLASDWNNLQLAADMLGNTVPVCAQKYAWLDKPKLIKAGQDELIKRMRALK</sequence>
<dbReference type="InterPro" id="IPR011010">
    <property type="entry name" value="DNA_brk_join_enz"/>
</dbReference>
<dbReference type="InterPro" id="IPR013762">
    <property type="entry name" value="Integrase-like_cat_sf"/>
</dbReference>
<accession>A0A126V4L6</accession>
<proteinExistence type="predicted"/>
<dbReference type="GO" id="GO:0003677">
    <property type="term" value="F:DNA binding"/>
    <property type="evidence" value="ECO:0007669"/>
    <property type="project" value="InterPro"/>
</dbReference>
<dbReference type="SUPFAM" id="SSF56349">
    <property type="entry name" value="DNA breaking-rejoining enzymes"/>
    <property type="match status" value="1"/>
</dbReference>
<gene>
    <name evidence="2" type="ORF">RC74_17520</name>
</gene>